<feature type="region of interest" description="Disordered" evidence="10">
    <location>
        <begin position="790"/>
        <end position="821"/>
    </location>
</feature>
<feature type="compositionally biased region" description="Basic and acidic residues" evidence="10">
    <location>
        <begin position="1957"/>
        <end position="1975"/>
    </location>
</feature>
<dbReference type="InterPro" id="IPR000048">
    <property type="entry name" value="IQ_motif_EF-hand-BS"/>
</dbReference>
<feature type="compositionally biased region" description="Basic residues" evidence="10">
    <location>
        <begin position="1535"/>
        <end position="1551"/>
    </location>
</feature>
<evidence type="ECO:0000256" key="7">
    <source>
        <dbReference type="ARBA" id="ARBA00033728"/>
    </source>
</evidence>
<feature type="compositionally biased region" description="Polar residues" evidence="10">
    <location>
        <begin position="1911"/>
        <end position="1925"/>
    </location>
</feature>
<feature type="region of interest" description="Disordered" evidence="10">
    <location>
        <begin position="77"/>
        <end position="104"/>
    </location>
</feature>
<evidence type="ECO:0000256" key="3">
    <source>
        <dbReference type="ARBA" id="ARBA00007426"/>
    </source>
</evidence>
<feature type="compositionally biased region" description="Low complexity" evidence="10">
    <location>
        <begin position="806"/>
        <end position="818"/>
    </location>
</feature>
<feature type="compositionally biased region" description="Low complexity" evidence="10">
    <location>
        <begin position="24"/>
        <end position="33"/>
    </location>
</feature>
<dbReference type="Gene3D" id="3.30.1520.10">
    <property type="entry name" value="Phox-like domain"/>
    <property type="match status" value="1"/>
</dbReference>
<feature type="region of interest" description="Disordered" evidence="10">
    <location>
        <begin position="1"/>
        <end position="33"/>
    </location>
</feature>
<feature type="domain" description="PX" evidence="11">
    <location>
        <begin position="464"/>
        <end position="591"/>
    </location>
</feature>
<evidence type="ECO:0000256" key="1">
    <source>
        <dbReference type="ARBA" id="ARBA00004148"/>
    </source>
</evidence>
<evidence type="ECO:0000313" key="13">
    <source>
        <dbReference type="Proteomes" id="UP001287286"/>
    </source>
</evidence>
<feature type="region of interest" description="Disordered" evidence="10">
    <location>
        <begin position="1850"/>
        <end position="1983"/>
    </location>
</feature>
<feature type="compositionally biased region" description="Basic and acidic residues" evidence="10">
    <location>
        <begin position="1265"/>
        <end position="1298"/>
    </location>
</feature>
<dbReference type="SMART" id="SM00312">
    <property type="entry name" value="PX"/>
    <property type="match status" value="1"/>
</dbReference>
<evidence type="ECO:0000256" key="4">
    <source>
        <dbReference type="ARBA" id="ARBA00022554"/>
    </source>
</evidence>
<feature type="compositionally biased region" description="Basic and acidic residues" evidence="10">
    <location>
        <begin position="1306"/>
        <end position="1321"/>
    </location>
</feature>
<reference evidence="12 13" key="1">
    <citation type="journal article" date="2024" name="Microbiol. Resour. Announc.">
        <title>Genome annotations for the ascomycete fungi Trichoderma harzianum, Trichoderma aggressivum, and Purpureocillium lilacinum.</title>
        <authorList>
            <person name="Beijen E.P.W."/>
            <person name="Ohm R.A."/>
        </authorList>
    </citation>
    <scope>NUCLEOTIDE SEQUENCE [LARGE SCALE GENOMIC DNA]</scope>
    <source>
        <strain evidence="12 13">CBS 150709</strain>
    </source>
</reference>
<feature type="compositionally biased region" description="Basic residues" evidence="10">
    <location>
        <begin position="1559"/>
        <end position="1569"/>
    </location>
</feature>
<comment type="subcellular location">
    <subcellularLocation>
        <location evidence="2">Endosome</location>
    </subcellularLocation>
    <subcellularLocation>
        <location evidence="1">Vacuole membrane</location>
        <topology evidence="1">Peripheral membrane protein</topology>
    </subcellularLocation>
</comment>
<dbReference type="InterPro" id="IPR036871">
    <property type="entry name" value="PX_dom_sf"/>
</dbReference>
<dbReference type="InterPro" id="IPR038988">
    <property type="entry name" value="Sas4"/>
</dbReference>
<dbReference type="Pfam" id="PF00787">
    <property type="entry name" value="PX"/>
    <property type="match status" value="1"/>
</dbReference>
<proteinExistence type="inferred from homology"/>
<name>A0ABR0CE22_PURLI</name>
<dbReference type="InterPro" id="IPR001683">
    <property type="entry name" value="PX_dom"/>
</dbReference>
<dbReference type="EMBL" id="JAWRVI010000003">
    <property type="protein sequence ID" value="KAK4094419.1"/>
    <property type="molecule type" value="Genomic_DNA"/>
</dbReference>
<dbReference type="PANTHER" id="PTHR38422">
    <property type="entry name" value="SOMETHING ABOUT SILENCING PROTEIN 4"/>
    <property type="match status" value="1"/>
</dbReference>
<dbReference type="PROSITE" id="PS50195">
    <property type="entry name" value="PX"/>
    <property type="match status" value="1"/>
</dbReference>
<evidence type="ECO:0000256" key="5">
    <source>
        <dbReference type="ARBA" id="ARBA00022753"/>
    </source>
</evidence>
<feature type="region of interest" description="Disordered" evidence="10">
    <location>
        <begin position="914"/>
        <end position="944"/>
    </location>
</feature>
<dbReference type="Proteomes" id="UP001287286">
    <property type="component" value="Unassembled WGS sequence"/>
</dbReference>
<feature type="compositionally biased region" description="Low complexity" evidence="10">
    <location>
        <begin position="1089"/>
        <end position="1098"/>
    </location>
</feature>
<feature type="region of interest" description="Disordered" evidence="10">
    <location>
        <begin position="2007"/>
        <end position="2029"/>
    </location>
</feature>
<feature type="compositionally biased region" description="Low complexity" evidence="10">
    <location>
        <begin position="1576"/>
        <end position="1593"/>
    </location>
</feature>
<protein>
    <recommendedName>
        <fullName evidence="8">Endosomal/vacuolar adapter protein YPT35</fullName>
    </recommendedName>
    <alternativeName>
        <fullName evidence="9">PX domain-containing protein YPT35</fullName>
    </alternativeName>
</protein>
<comment type="similarity">
    <text evidence="3">Belongs to the YPT35 family.</text>
</comment>
<dbReference type="PROSITE" id="PS50096">
    <property type="entry name" value="IQ"/>
    <property type="match status" value="1"/>
</dbReference>
<dbReference type="InterPro" id="IPR029184">
    <property type="entry name" value="Sas4_dom"/>
</dbReference>
<feature type="compositionally biased region" description="Acidic residues" evidence="10">
    <location>
        <begin position="918"/>
        <end position="930"/>
    </location>
</feature>
<comment type="function">
    <text evidence="7">Recruits the lipid transfer protein VPS13 to endosomal and vacuolar membranes.</text>
</comment>
<comment type="caution">
    <text evidence="12">The sequence shown here is derived from an EMBL/GenBank/DDBJ whole genome shotgun (WGS) entry which is preliminary data.</text>
</comment>
<evidence type="ECO:0000256" key="10">
    <source>
        <dbReference type="SAM" id="MobiDB-lite"/>
    </source>
</evidence>
<keyword evidence="4" id="KW-0926">Vacuole</keyword>
<dbReference type="SUPFAM" id="SSF64268">
    <property type="entry name" value="PX domain"/>
    <property type="match status" value="1"/>
</dbReference>
<feature type="region of interest" description="Disordered" evidence="10">
    <location>
        <begin position="1265"/>
        <end position="1455"/>
    </location>
</feature>
<evidence type="ECO:0000256" key="2">
    <source>
        <dbReference type="ARBA" id="ARBA00004177"/>
    </source>
</evidence>
<dbReference type="InterPro" id="IPR037917">
    <property type="entry name" value="Ypt35_PX"/>
</dbReference>
<evidence type="ECO:0000256" key="9">
    <source>
        <dbReference type="ARBA" id="ARBA00033785"/>
    </source>
</evidence>
<dbReference type="Pfam" id="PF15460">
    <property type="entry name" value="SAS4"/>
    <property type="match status" value="1"/>
</dbReference>
<accession>A0ABR0CE22</accession>
<evidence type="ECO:0000256" key="8">
    <source>
        <dbReference type="ARBA" id="ARBA00033774"/>
    </source>
</evidence>
<evidence type="ECO:0000256" key="6">
    <source>
        <dbReference type="ARBA" id="ARBA00023136"/>
    </source>
</evidence>
<keyword evidence="6" id="KW-0472">Membrane</keyword>
<feature type="compositionally biased region" description="Acidic residues" evidence="10">
    <location>
        <begin position="1865"/>
        <end position="1894"/>
    </location>
</feature>
<feature type="compositionally biased region" description="Basic residues" evidence="10">
    <location>
        <begin position="2015"/>
        <end position="2029"/>
    </location>
</feature>
<dbReference type="CDD" id="cd07280">
    <property type="entry name" value="PX_YPT35"/>
    <property type="match status" value="1"/>
</dbReference>
<dbReference type="CDD" id="cd23767">
    <property type="entry name" value="IQCD"/>
    <property type="match status" value="1"/>
</dbReference>
<feature type="compositionally biased region" description="Low complexity" evidence="10">
    <location>
        <begin position="1935"/>
        <end position="1949"/>
    </location>
</feature>
<sequence length="2029" mass="225120">MAGWPLREATPSRHRRRNQKPQGSTTTSLLLPSTRTRTQVCPCAAIRAPLRLHSNGRSMPGHYVRVWARVGGLLNTSSSQAAKQQRRRSRGGWPGARPELGRRRGGMWNCGGGFFKKPVRRTAPLDVTAAVFENSPAESPHGLGRPQRSRFSRPFPSLYARLHANTPVFNAPPPKDRCFTSCIWLAPGTGTWANPPRDSGLGCDERFNCWHVSHPADAGRALRSRRRCLSRAASGARREGAVLESSMRFAAEARLAALPIWYRPQRPAQAPRDILDAFLACGTARDTARFAPPLRAAARHRKSEPPAALPFDLAQKQAASRAFPTQRDTHEPRPSHGRMASAVDTDAQRAPGGSDLVAETPAPASGTPAAPAQPTGTTATTTGSGSGHGDGGQDDDDDDGHLASSMMSLTSVTSPPYWLNSGVHQHQRSASSLSADSLPAGAITLRDNDTSEHNDRNDACWAKSVEIVDYTVVNGSATNIGAFVVWIVRVETLNGSYMNIRKRYSEFDDLRRRLMQSFPGFGAAVPELPPKSVISKFRPRFLEKRRAGLQYFLNMAMEEKVCLAGAPPRAILRLSCAIAVAWIWLDLGPGHVPGPVYRAGFAHPAAPPRPGCLIARADAATRGSLPCECCSCRRCFGCLEILIRFCGTPPPHVSKAWPVAALLLSPARLGCARWQLAEQAERASFVSPARTDALRRECPALPCPAIHNLDDSSVQTGGYKTAPVSGPPRPAWTMSVDSGRHLYHRGRRRSSCSSAISERPVETVPKTKEYMDSLVPPDKDQFEHIAHVQAEKESEAKRRAREQRRSASLSVSSLGNGSSKDERAAAAARVIQKTFRGYRARREMQGYSLDAGTRWVTAIREAQFRQSTKPRARLGASDTAAGSEVLALEDPVDTRPSSARMNWKKASLVARRAGHDDLDSDSSSDSDDYSDMTPEEKAAARKKRERAMAERKQAARMMGLQYFLEMVDSKHRYGSNLRMYHEEWKKSDTTENFFYWLDYGGGKNIELDTCPRDRLEREQVRYLSREERQYYLVRVDDEGRLCWAKTGARIDTTEQYKDSIHGIVPADDTTPAFNPAAHTAHPVDEDGAGSDTSSVSSAESRREADRAAKYADSGLDESHGIKKVTHISASTIFNKLLRKSVRKNTWIFVADTSFRLYVGIKDSGAFQHSSFLQGSRISAAGLIKIKNGRLSSLSPLSGHYRPPASNFRAFVRNLKDEGADMSHVSISKSYTVLVGLETYVKTRRKGKDFLDKLVRRRDKMVAPDEFRRRQEEEKDKSESAEKERRVLEQQRREEEAARAEASTGDRVVEKLKSIPTHDNDTVRTASHKSSIEREINTGAGTAREGGKGAGGDTKPPKATWAGDPPRQAAPPNALDSLNLTLWRRTETASDQSRQLASAPPLNPPIAHRQLARDASPPSQKPSREAATRPCEAPAPSPMASVTRSNRRAEGLPHHPHSASAVVAAAGGAVGGPLARPAPAAGLYPHDGRQKRGLDAADRDIDAFRAKKTRIAVEILSKPTPNDAGPRARAPPIPRPPHHQLQHPQQHQHQHLHQQQQPQQHHHQHHRHAHIQPLPPQAAAARPPPQATAADADPNLTKHQAKVINGIKHELDRLHPQHPVAPREQGRKLRSQEATRFKSDLSAYFPDYDEVIGNDPKEQRSCTLPALTSPLLWPLSDLTADLLNPETPIVVVDSRREAPGPVRGLPRPPLQPNQPAVEFPVRGYGDSLYNDVFDSQRIDFRFLEPQQTSRNLEDPLPDSLFEPIHKRAERLERSIRNSEKGRAQHEKDQIIRLLEGLQGHDWLRVMGVSGITETKKKTFEPARAYFIKGCQAILEKFKNWNLEERRRKQEREKALAEQAAESKSDEQDEEERSAQDDEEQGEEEEEDDAEEEADEDRTMQGTGADREESEDVSTSQDDTSEASSPAKQLRQEAMARSRMAAALRQARSARPTPPRPPETPREFKSFFSKRYERESALNKNRRTGRKVMAWGHPLPELPEADFVLPEEYRDSETLKARARKKRRDKRGSKP</sequence>
<feature type="region of interest" description="Disordered" evidence="10">
    <location>
        <begin position="316"/>
        <end position="403"/>
    </location>
</feature>
<keyword evidence="5" id="KW-0967">Endosome</keyword>
<feature type="compositionally biased region" description="Basic and acidic residues" evidence="10">
    <location>
        <begin position="1099"/>
        <end position="1109"/>
    </location>
</feature>
<dbReference type="PANTHER" id="PTHR38422:SF1">
    <property type="entry name" value="SOMETHING ABOUT SILENCING PROTEIN 4"/>
    <property type="match status" value="1"/>
</dbReference>
<keyword evidence="13" id="KW-1185">Reference proteome</keyword>
<evidence type="ECO:0000313" key="12">
    <source>
        <dbReference type="EMBL" id="KAK4094419.1"/>
    </source>
</evidence>
<feature type="compositionally biased region" description="Basic and acidic residues" evidence="10">
    <location>
        <begin position="1850"/>
        <end position="1864"/>
    </location>
</feature>
<gene>
    <name evidence="12" type="ORF">Purlil1_1024</name>
</gene>
<organism evidence="12 13">
    <name type="scientific">Purpureocillium lilacinum</name>
    <name type="common">Paecilomyces lilacinus</name>
    <dbReference type="NCBI Taxonomy" id="33203"/>
    <lineage>
        <taxon>Eukaryota</taxon>
        <taxon>Fungi</taxon>
        <taxon>Dikarya</taxon>
        <taxon>Ascomycota</taxon>
        <taxon>Pezizomycotina</taxon>
        <taxon>Sordariomycetes</taxon>
        <taxon>Hypocreomycetidae</taxon>
        <taxon>Hypocreales</taxon>
        <taxon>Ophiocordycipitaceae</taxon>
        <taxon>Purpureocillium</taxon>
    </lineage>
</organism>
<feature type="compositionally biased region" description="Low complexity" evidence="10">
    <location>
        <begin position="360"/>
        <end position="383"/>
    </location>
</feature>
<evidence type="ECO:0000259" key="11">
    <source>
        <dbReference type="PROSITE" id="PS50195"/>
    </source>
</evidence>
<dbReference type="SMART" id="SM00015">
    <property type="entry name" value="IQ"/>
    <property type="match status" value="1"/>
</dbReference>
<feature type="region of interest" description="Disordered" evidence="10">
    <location>
        <begin position="1067"/>
        <end position="1112"/>
    </location>
</feature>
<feature type="region of interest" description="Disordered" evidence="10">
    <location>
        <begin position="1511"/>
        <end position="1594"/>
    </location>
</feature>